<dbReference type="Gene3D" id="1.20.120.450">
    <property type="entry name" value="dinb family like domain"/>
    <property type="match status" value="1"/>
</dbReference>
<dbReference type="InterPro" id="IPR034660">
    <property type="entry name" value="DinB/YfiT-like"/>
</dbReference>
<dbReference type="RefSeq" id="WP_169608342.1">
    <property type="nucleotide sequence ID" value="NZ_CP051682.1"/>
</dbReference>
<dbReference type="Proteomes" id="UP000503278">
    <property type="component" value="Chromosome"/>
</dbReference>
<name>A0A7L5E8Q5_9SPHI</name>
<accession>A0A7L5E8Q5</accession>
<proteinExistence type="predicted"/>
<gene>
    <name evidence="2" type="ORF">HH214_13190</name>
</gene>
<dbReference type="SUPFAM" id="SSF109854">
    <property type="entry name" value="DinB/YfiT-like putative metalloenzymes"/>
    <property type="match status" value="1"/>
</dbReference>
<dbReference type="KEGG" id="mrob:HH214_13190"/>
<organism evidence="2 3">
    <name type="scientific">Mucilaginibacter robiniae</name>
    <dbReference type="NCBI Taxonomy" id="2728022"/>
    <lineage>
        <taxon>Bacteria</taxon>
        <taxon>Pseudomonadati</taxon>
        <taxon>Bacteroidota</taxon>
        <taxon>Sphingobacteriia</taxon>
        <taxon>Sphingobacteriales</taxon>
        <taxon>Sphingobacteriaceae</taxon>
        <taxon>Mucilaginibacter</taxon>
    </lineage>
</organism>
<evidence type="ECO:0000313" key="2">
    <source>
        <dbReference type="EMBL" id="QJD96756.1"/>
    </source>
</evidence>
<dbReference type="InterPro" id="IPR024775">
    <property type="entry name" value="DinB-like"/>
</dbReference>
<evidence type="ECO:0000259" key="1">
    <source>
        <dbReference type="Pfam" id="PF12867"/>
    </source>
</evidence>
<sequence>MNLADEYKAIKIALDNYRSRLDEVTEEQFTETPPIGGWSLAEVYSHILQADLGSTIAAEKCCLKTGVHTRKGLNWKGKLVFLLNRFPPGKRKAPAAIANLTQKISKEEARNLIVRLRKRVDSIMPMLHNAPQDVKISHPGLGMLDARQWLKFLRIHTEHHIKQLDRIEKSLKQE</sequence>
<feature type="domain" description="DinB-like" evidence="1">
    <location>
        <begin position="12"/>
        <end position="164"/>
    </location>
</feature>
<dbReference type="AlphaFoldDB" id="A0A7L5E8Q5"/>
<dbReference type="Pfam" id="PF12867">
    <property type="entry name" value="DinB_2"/>
    <property type="match status" value="1"/>
</dbReference>
<keyword evidence="3" id="KW-1185">Reference proteome</keyword>
<dbReference type="EMBL" id="CP051682">
    <property type="protein sequence ID" value="QJD96756.1"/>
    <property type="molecule type" value="Genomic_DNA"/>
</dbReference>
<evidence type="ECO:0000313" key="3">
    <source>
        <dbReference type="Proteomes" id="UP000503278"/>
    </source>
</evidence>
<reference evidence="2 3" key="1">
    <citation type="submission" date="2020-04" db="EMBL/GenBank/DDBJ databases">
        <title>Genome sequencing of novel species.</title>
        <authorList>
            <person name="Heo J."/>
            <person name="Kim S.-J."/>
            <person name="Kim J.-S."/>
            <person name="Hong S.-B."/>
            <person name="Kwon S.-W."/>
        </authorList>
    </citation>
    <scope>NUCLEOTIDE SEQUENCE [LARGE SCALE GENOMIC DNA]</scope>
    <source>
        <strain evidence="2 3">F39-2</strain>
    </source>
</reference>
<protein>
    <submittedName>
        <fullName evidence="2">DinB family protein</fullName>
    </submittedName>
</protein>